<keyword evidence="1" id="KW-0812">Transmembrane</keyword>
<gene>
    <name evidence="2" type="ORF">MNBD_CHLOROFLEXI01-871</name>
</gene>
<organism evidence="2">
    <name type="scientific">hydrothermal vent metagenome</name>
    <dbReference type="NCBI Taxonomy" id="652676"/>
    <lineage>
        <taxon>unclassified sequences</taxon>
        <taxon>metagenomes</taxon>
        <taxon>ecological metagenomes</taxon>
    </lineage>
</organism>
<reference evidence="2" key="1">
    <citation type="submission" date="2018-06" db="EMBL/GenBank/DDBJ databases">
        <authorList>
            <person name="Zhirakovskaya E."/>
        </authorList>
    </citation>
    <scope>NUCLEOTIDE SEQUENCE</scope>
</reference>
<keyword evidence="1" id="KW-0472">Membrane</keyword>
<keyword evidence="1" id="KW-1133">Transmembrane helix</keyword>
<dbReference type="InterPro" id="IPR009325">
    <property type="entry name" value="DUF983"/>
</dbReference>
<name>A0A3B0UVP3_9ZZZZ</name>
<evidence type="ECO:0000256" key="1">
    <source>
        <dbReference type="SAM" id="Phobius"/>
    </source>
</evidence>
<accession>A0A3B0UVP3</accession>
<dbReference type="EMBL" id="UOEU01000337">
    <property type="protein sequence ID" value="VAW32243.1"/>
    <property type="molecule type" value="Genomic_DNA"/>
</dbReference>
<evidence type="ECO:0000313" key="2">
    <source>
        <dbReference type="EMBL" id="VAW32243.1"/>
    </source>
</evidence>
<dbReference type="Pfam" id="PF06170">
    <property type="entry name" value="DUF983"/>
    <property type="match status" value="1"/>
</dbReference>
<dbReference type="AlphaFoldDB" id="A0A3B0UVP3"/>
<evidence type="ECO:0008006" key="3">
    <source>
        <dbReference type="Google" id="ProtNLM"/>
    </source>
</evidence>
<sequence length="128" mass="14477">MKTAPTSPKPNWLKAILTLKCSSCRQGNVFRAPLRGYEDCPHCGIHFEREDGYFMMSAFVGYVMGVFFTVPVLAILYFTIRPSIWGYLIGTAVALLVAFPIIFHYARVIWLFIDQLLDPRRGGEGVRG</sequence>
<protein>
    <recommendedName>
        <fullName evidence="3">DUF983 domain-containing protein</fullName>
    </recommendedName>
</protein>
<feature type="transmembrane region" description="Helical" evidence="1">
    <location>
        <begin position="84"/>
        <end position="106"/>
    </location>
</feature>
<feature type="transmembrane region" description="Helical" evidence="1">
    <location>
        <begin position="59"/>
        <end position="78"/>
    </location>
</feature>
<proteinExistence type="predicted"/>